<name>A0ABW4R5N2_9RHOB</name>
<dbReference type="EMBL" id="JBHUEN010000020">
    <property type="protein sequence ID" value="MFD1881576.1"/>
    <property type="molecule type" value="Genomic_DNA"/>
</dbReference>
<dbReference type="Proteomes" id="UP001597213">
    <property type="component" value="Unassembled WGS sequence"/>
</dbReference>
<comment type="caution">
    <text evidence="2">The sequence shown here is derived from an EMBL/GenBank/DDBJ whole genome shotgun (WGS) entry which is preliminary data.</text>
</comment>
<protein>
    <submittedName>
        <fullName evidence="2">Uncharacterized protein</fullName>
    </submittedName>
</protein>
<keyword evidence="3" id="KW-1185">Reference proteome</keyword>
<organism evidence="2 3">
    <name type="scientific">Paracoccus pacificus</name>
    <dbReference type="NCBI Taxonomy" id="1463598"/>
    <lineage>
        <taxon>Bacteria</taxon>
        <taxon>Pseudomonadati</taxon>
        <taxon>Pseudomonadota</taxon>
        <taxon>Alphaproteobacteria</taxon>
        <taxon>Rhodobacterales</taxon>
        <taxon>Paracoccaceae</taxon>
        <taxon>Paracoccus</taxon>
    </lineage>
</organism>
<evidence type="ECO:0000256" key="1">
    <source>
        <dbReference type="SAM" id="MobiDB-lite"/>
    </source>
</evidence>
<accession>A0ABW4R5N2</accession>
<reference evidence="3" key="1">
    <citation type="journal article" date="2019" name="Int. J. Syst. Evol. Microbiol.">
        <title>The Global Catalogue of Microorganisms (GCM) 10K type strain sequencing project: providing services to taxonomists for standard genome sequencing and annotation.</title>
        <authorList>
            <consortium name="The Broad Institute Genomics Platform"/>
            <consortium name="The Broad Institute Genome Sequencing Center for Infectious Disease"/>
            <person name="Wu L."/>
            <person name="Ma J."/>
        </authorList>
    </citation>
    <scope>NUCLEOTIDE SEQUENCE [LARGE SCALE GENOMIC DNA]</scope>
    <source>
        <strain evidence="3">CCUG 56029</strain>
    </source>
</reference>
<dbReference type="RefSeq" id="WP_379141549.1">
    <property type="nucleotide sequence ID" value="NZ_JBHUEN010000020.1"/>
</dbReference>
<evidence type="ECO:0000313" key="2">
    <source>
        <dbReference type="EMBL" id="MFD1881576.1"/>
    </source>
</evidence>
<gene>
    <name evidence="2" type="ORF">ACFSCT_07600</name>
</gene>
<sequence>MITDLPETDDKDQEAAVDTPRLSDEQLMKLAHFASVLEFSGPNRPLVIAHGECRIRLDPDGTISITGKRILQDAERNISLRGGWIDLN</sequence>
<feature type="region of interest" description="Disordered" evidence="1">
    <location>
        <begin position="1"/>
        <end position="21"/>
    </location>
</feature>
<feature type="compositionally biased region" description="Acidic residues" evidence="1">
    <location>
        <begin position="1"/>
        <end position="12"/>
    </location>
</feature>
<evidence type="ECO:0000313" key="3">
    <source>
        <dbReference type="Proteomes" id="UP001597213"/>
    </source>
</evidence>
<proteinExistence type="predicted"/>